<reference evidence="2 3" key="1">
    <citation type="journal article" date="2013" name="Genome Announc.">
        <title>Draft Whole-Genome Sequence of Bacillus sonorensis Strain L12, a Source of Nonribosomal Lipopeptides.</title>
        <authorList>
            <person name="Adimpong D.B."/>
            <person name="Sorensen K.I."/>
            <person name="Nielsen D.S."/>
            <person name="Thorsen L."/>
            <person name="Rasmussen T.B."/>
            <person name="Derkx P.M."/>
            <person name="Jespersen L."/>
        </authorList>
    </citation>
    <scope>NUCLEOTIDE SEQUENCE [LARGE SCALE GENOMIC DNA]</scope>
    <source>
        <strain evidence="2 3">L12</strain>
    </source>
</reference>
<organism evidence="2 3">
    <name type="scientific">Bacillus sonorensis L12</name>
    <dbReference type="NCBI Taxonomy" id="1274524"/>
    <lineage>
        <taxon>Bacteria</taxon>
        <taxon>Bacillati</taxon>
        <taxon>Bacillota</taxon>
        <taxon>Bacilli</taxon>
        <taxon>Bacillales</taxon>
        <taxon>Bacillaceae</taxon>
        <taxon>Bacillus</taxon>
    </lineage>
</organism>
<dbReference type="STRING" id="1274524.BSONL12_16369"/>
<dbReference type="EMBL" id="AOFM01000009">
    <property type="protein sequence ID" value="EME73316.1"/>
    <property type="molecule type" value="Genomic_DNA"/>
</dbReference>
<accession>M5NZL8</accession>
<feature type="compositionally biased region" description="Polar residues" evidence="1">
    <location>
        <begin position="64"/>
        <end position="74"/>
    </location>
</feature>
<feature type="compositionally biased region" description="Basic and acidic residues" evidence="1">
    <location>
        <begin position="75"/>
        <end position="86"/>
    </location>
</feature>
<sequence>MISEAVDATSAAFSNRFKLFKRFSLRFQEIAVINLREERKSCNISCMRKHQVPNSGATHDADQSGDSSGQAPDRSSSRADKLTCAD</sequence>
<evidence type="ECO:0000256" key="1">
    <source>
        <dbReference type="SAM" id="MobiDB-lite"/>
    </source>
</evidence>
<protein>
    <submittedName>
        <fullName evidence="2">Uncharacterized protein</fullName>
    </submittedName>
</protein>
<dbReference type="Proteomes" id="UP000011907">
    <property type="component" value="Unassembled WGS sequence"/>
</dbReference>
<evidence type="ECO:0000313" key="3">
    <source>
        <dbReference type="Proteomes" id="UP000011907"/>
    </source>
</evidence>
<proteinExistence type="predicted"/>
<feature type="region of interest" description="Disordered" evidence="1">
    <location>
        <begin position="51"/>
        <end position="86"/>
    </location>
</feature>
<dbReference type="AlphaFoldDB" id="M5NZL8"/>
<evidence type="ECO:0000313" key="2">
    <source>
        <dbReference type="EMBL" id="EME73316.1"/>
    </source>
</evidence>
<comment type="caution">
    <text evidence="2">The sequence shown here is derived from an EMBL/GenBank/DDBJ whole genome shotgun (WGS) entry which is preliminary data.</text>
</comment>
<gene>
    <name evidence="2" type="ORF">BSONL12_16369</name>
</gene>
<name>M5NZL8_9BACI</name>